<proteinExistence type="predicted"/>
<dbReference type="Proteomes" id="UP000000263">
    <property type="component" value="Chromosome"/>
</dbReference>
<evidence type="ECO:0000313" key="1">
    <source>
        <dbReference type="EMBL" id="ABU58102.1"/>
    </source>
</evidence>
<dbReference type="InterPro" id="IPR038763">
    <property type="entry name" value="DHH_sf"/>
</dbReference>
<reference evidence="1 2" key="1">
    <citation type="submission" date="2007-08" db="EMBL/GenBank/DDBJ databases">
        <title>Complete sequence of Roseiflexus castenholzii DSM 13941.</title>
        <authorList>
            <consortium name="US DOE Joint Genome Institute"/>
            <person name="Copeland A."/>
            <person name="Lucas S."/>
            <person name="Lapidus A."/>
            <person name="Barry K."/>
            <person name="Glavina del Rio T."/>
            <person name="Dalin E."/>
            <person name="Tice H."/>
            <person name="Pitluck S."/>
            <person name="Thompson L.S."/>
            <person name="Brettin T."/>
            <person name="Bruce D."/>
            <person name="Detter J.C."/>
            <person name="Han C."/>
            <person name="Tapia R."/>
            <person name="Schmutz J."/>
            <person name="Larimer F."/>
            <person name="Land M."/>
            <person name="Hauser L."/>
            <person name="Kyrpides N."/>
            <person name="Mikhailova N."/>
            <person name="Bryant D.A."/>
            <person name="Hanada S."/>
            <person name="Tsukatani Y."/>
            <person name="Richardson P."/>
        </authorList>
    </citation>
    <scope>NUCLEOTIDE SEQUENCE [LARGE SCALE GENOMIC DNA]</scope>
    <source>
        <strain evidence="2">DSM 13941 / HLO8</strain>
    </source>
</reference>
<evidence type="ECO:0000313" key="2">
    <source>
        <dbReference type="Proteomes" id="UP000000263"/>
    </source>
</evidence>
<protein>
    <submittedName>
        <fullName evidence="1">Uncharacterized protein</fullName>
    </submittedName>
</protein>
<keyword evidence="2" id="KW-1185">Reference proteome</keyword>
<sequence>MIRLLHASAGHTRQVWKARFVAVEQLTTIVGHLAPDLDCLTAIWILVRFGGARNAALQFVPAGQTLHNRPADEDPHIIHVDTGGGQFDHHTPGAQGVCAAELVRRSIAPDDEALARLVAQVNQIDNASAPRGSQGFFNVNALVNGYNLLFPNRPHHVAYAMLPNLDAWYEHEQRQIRLERAFARRIEFDTPWGLGIALDGDDGGSGKLAYRHGAVLYAYRNEQGWMGIAARSRSNVDLSPVYHDLQIIDHDADWYLHPGKRMLLCGTPKAPPRSLSRLTLDELVRVIQGEALFLEHSSSVADRRR</sequence>
<dbReference type="EMBL" id="CP000804">
    <property type="protein sequence ID" value="ABU58102.1"/>
    <property type="molecule type" value="Genomic_DNA"/>
</dbReference>
<name>A7NKT2_ROSCS</name>
<accession>A7NKT2</accession>
<dbReference type="eggNOG" id="ENOG5033TAW">
    <property type="taxonomic scope" value="Bacteria"/>
</dbReference>
<gene>
    <name evidence="1" type="ordered locus">Rcas_2014</name>
</gene>
<dbReference type="HOGENOM" id="CLU_911791_0_0_0"/>
<dbReference type="AlphaFoldDB" id="A7NKT2"/>
<dbReference type="SUPFAM" id="SSF64182">
    <property type="entry name" value="DHH phosphoesterases"/>
    <property type="match status" value="1"/>
</dbReference>
<organism evidence="1 2">
    <name type="scientific">Roseiflexus castenholzii (strain DSM 13941 / HLO8)</name>
    <dbReference type="NCBI Taxonomy" id="383372"/>
    <lineage>
        <taxon>Bacteria</taxon>
        <taxon>Bacillati</taxon>
        <taxon>Chloroflexota</taxon>
        <taxon>Chloroflexia</taxon>
        <taxon>Chloroflexales</taxon>
        <taxon>Roseiflexineae</taxon>
        <taxon>Roseiflexaceae</taxon>
        <taxon>Roseiflexus</taxon>
    </lineage>
</organism>
<dbReference type="KEGG" id="rca:Rcas_2014"/>